<name>A0A061R6B1_9CHLO</name>
<gene>
    <name evidence="1" type="ORF">TSPGSL018_10926</name>
</gene>
<dbReference type="AlphaFoldDB" id="A0A061R6B1"/>
<organism evidence="1">
    <name type="scientific">Tetraselmis sp. GSL018</name>
    <dbReference type="NCBI Taxonomy" id="582737"/>
    <lineage>
        <taxon>Eukaryota</taxon>
        <taxon>Viridiplantae</taxon>
        <taxon>Chlorophyta</taxon>
        <taxon>core chlorophytes</taxon>
        <taxon>Chlorodendrophyceae</taxon>
        <taxon>Chlorodendrales</taxon>
        <taxon>Chlorodendraceae</taxon>
        <taxon>Tetraselmis</taxon>
    </lineage>
</organism>
<dbReference type="EMBL" id="GBEZ01018965">
    <property type="protein sequence ID" value="JAC67528.1"/>
    <property type="molecule type" value="Transcribed_RNA"/>
</dbReference>
<reference evidence="1" key="1">
    <citation type="submission" date="2014-05" db="EMBL/GenBank/DDBJ databases">
        <title>The transcriptome of the halophilic microalga Tetraselmis sp. GSL018 isolated from the Great Salt Lake, Utah.</title>
        <authorList>
            <person name="Jinkerson R.E."/>
            <person name="D'Adamo S."/>
            <person name="Posewitz M.C."/>
        </authorList>
    </citation>
    <scope>NUCLEOTIDE SEQUENCE</scope>
    <source>
        <strain evidence="1">GSL018</strain>
    </source>
</reference>
<sequence>MPANNDLDSRLGARGSELWGHAELQQYALLSAMASSLSSELRMGSLAPGPWFGSRPWQQASALSATGARRLKRPWPMTRPTMTIAKSS</sequence>
<protein>
    <submittedName>
        <fullName evidence="1">Uncharacterized protein</fullName>
    </submittedName>
</protein>
<evidence type="ECO:0000313" key="1">
    <source>
        <dbReference type="EMBL" id="JAC67528.1"/>
    </source>
</evidence>
<accession>A0A061R6B1</accession>
<feature type="non-terminal residue" evidence="1">
    <location>
        <position position="88"/>
    </location>
</feature>
<proteinExistence type="predicted"/>